<dbReference type="PANTHER" id="PTHR44042:SF67">
    <property type="entry name" value="MYB-LIKE PROTEIN I"/>
    <property type="match status" value="1"/>
</dbReference>
<feature type="region of interest" description="Disordered" evidence="10">
    <location>
        <begin position="561"/>
        <end position="640"/>
    </location>
</feature>
<keyword evidence="5" id="KW-0805">Transcription regulation</keyword>
<dbReference type="AlphaFoldDB" id="B8C919"/>
<dbReference type="InterPro" id="IPR006447">
    <property type="entry name" value="Myb_dom_plants"/>
</dbReference>
<evidence type="ECO:0000259" key="12">
    <source>
        <dbReference type="PROSITE" id="PS51293"/>
    </source>
</evidence>
<dbReference type="Proteomes" id="UP000001449">
    <property type="component" value="Chromosome 10"/>
</dbReference>
<dbReference type="KEGG" id="tps:THAPSDRAFT_24118"/>
<evidence type="ECO:0000256" key="7">
    <source>
        <dbReference type="ARBA" id="ARBA00023125"/>
    </source>
</evidence>
<dbReference type="PaxDb" id="35128-Thaps24118"/>
<dbReference type="HOGENOM" id="CLU_301596_0_0_1"/>
<feature type="region of interest" description="Disordered" evidence="10">
    <location>
        <begin position="299"/>
        <end position="411"/>
    </location>
</feature>
<reference evidence="14 15" key="1">
    <citation type="journal article" date="2004" name="Science">
        <title>The genome of the diatom Thalassiosira pseudonana: ecology, evolution, and metabolism.</title>
        <authorList>
            <person name="Armbrust E.V."/>
            <person name="Berges J.A."/>
            <person name="Bowler C."/>
            <person name="Green B.R."/>
            <person name="Martinez D."/>
            <person name="Putnam N.H."/>
            <person name="Zhou S."/>
            <person name="Allen A.E."/>
            <person name="Apt K.E."/>
            <person name="Bechner M."/>
            <person name="Brzezinski M.A."/>
            <person name="Chaal B.K."/>
            <person name="Chiovitti A."/>
            <person name="Davis A.K."/>
            <person name="Demarest M.S."/>
            <person name="Detter J.C."/>
            <person name="Glavina T."/>
            <person name="Goodstein D."/>
            <person name="Hadi M.Z."/>
            <person name="Hellsten U."/>
            <person name="Hildebrand M."/>
            <person name="Jenkins B.D."/>
            <person name="Jurka J."/>
            <person name="Kapitonov V.V."/>
            <person name="Kroger N."/>
            <person name="Lau W.W."/>
            <person name="Lane T.W."/>
            <person name="Larimer F.W."/>
            <person name="Lippmeier J.C."/>
            <person name="Lucas S."/>
            <person name="Medina M."/>
            <person name="Montsant A."/>
            <person name="Obornik M."/>
            <person name="Parker M.S."/>
            <person name="Palenik B."/>
            <person name="Pazour G.J."/>
            <person name="Richardson P.M."/>
            <person name="Rynearson T.A."/>
            <person name="Saito M.A."/>
            <person name="Schwartz D.C."/>
            <person name="Thamatrakoln K."/>
            <person name="Valentin K."/>
            <person name="Vardi A."/>
            <person name="Wilkerson F.P."/>
            <person name="Rokhsar D.S."/>
        </authorList>
    </citation>
    <scope>NUCLEOTIDE SEQUENCE [LARGE SCALE GENOMIC DNA]</scope>
    <source>
        <strain evidence="14 15">CCMP1335</strain>
    </source>
</reference>
<dbReference type="Pfam" id="PF00249">
    <property type="entry name" value="Myb_DNA-binding"/>
    <property type="match status" value="1"/>
</dbReference>
<dbReference type="STRING" id="35128.B8C919"/>
<feature type="domain" description="SANT" evidence="12">
    <location>
        <begin position="416"/>
        <end position="459"/>
    </location>
</feature>
<keyword evidence="3" id="KW-0378">Hydrolase</keyword>
<evidence type="ECO:0000313" key="14">
    <source>
        <dbReference type="EMBL" id="EED89972.1"/>
    </source>
</evidence>
<dbReference type="GO" id="GO:0003677">
    <property type="term" value="F:DNA binding"/>
    <property type="evidence" value="ECO:0007669"/>
    <property type="project" value="UniProtKB-KW"/>
</dbReference>
<accession>B8C919</accession>
<keyword evidence="1" id="KW-0645">Protease</keyword>
<evidence type="ECO:0000256" key="9">
    <source>
        <dbReference type="ARBA" id="ARBA00023242"/>
    </source>
</evidence>
<reference evidence="14 15" key="2">
    <citation type="journal article" date="2008" name="Nature">
        <title>The Phaeodactylum genome reveals the evolutionary history of diatom genomes.</title>
        <authorList>
            <person name="Bowler C."/>
            <person name="Allen A.E."/>
            <person name="Badger J.H."/>
            <person name="Grimwood J."/>
            <person name="Jabbari K."/>
            <person name="Kuo A."/>
            <person name="Maheswari U."/>
            <person name="Martens C."/>
            <person name="Maumus F."/>
            <person name="Otillar R.P."/>
            <person name="Rayko E."/>
            <person name="Salamov A."/>
            <person name="Vandepoele K."/>
            <person name="Beszteri B."/>
            <person name="Gruber A."/>
            <person name="Heijde M."/>
            <person name="Katinka M."/>
            <person name="Mock T."/>
            <person name="Valentin K."/>
            <person name="Verret F."/>
            <person name="Berges J.A."/>
            <person name="Brownlee C."/>
            <person name="Cadoret J.P."/>
            <person name="Chiovitti A."/>
            <person name="Choi C.J."/>
            <person name="Coesel S."/>
            <person name="De Martino A."/>
            <person name="Detter J.C."/>
            <person name="Durkin C."/>
            <person name="Falciatore A."/>
            <person name="Fournet J."/>
            <person name="Haruta M."/>
            <person name="Huysman M.J."/>
            <person name="Jenkins B.D."/>
            <person name="Jiroutova K."/>
            <person name="Jorgensen R.E."/>
            <person name="Joubert Y."/>
            <person name="Kaplan A."/>
            <person name="Kroger N."/>
            <person name="Kroth P.G."/>
            <person name="La Roche J."/>
            <person name="Lindquist E."/>
            <person name="Lommer M."/>
            <person name="Martin-Jezequel V."/>
            <person name="Lopez P.J."/>
            <person name="Lucas S."/>
            <person name="Mangogna M."/>
            <person name="McGinnis K."/>
            <person name="Medlin L.K."/>
            <person name="Montsant A."/>
            <person name="Oudot-Le Secq M.P."/>
            <person name="Napoli C."/>
            <person name="Obornik M."/>
            <person name="Parker M.S."/>
            <person name="Petit J.L."/>
            <person name="Porcel B.M."/>
            <person name="Poulsen N."/>
            <person name="Robison M."/>
            <person name="Rychlewski L."/>
            <person name="Rynearson T.A."/>
            <person name="Schmutz J."/>
            <person name="Shapiro H."/>
            <person name="Siaut M."/>
            <person name="Stanley M."/>
            <person name="Sussman M.R."/>
            <person name="Taylor A.R."/>
            <person name="Vardi A."/>
            <person name="von Dassow P."/>
            <person name="Vyverman W."/>
            <person name="Willis A."/>
            <person name="Wyrwicz L.S."/>
            <person name="Rokhsar D.S."/>
            <person name="Weissenbach J."/>
            <person name="Armbrust E.V."/>
            <person name="Green B.R."/>
            <person name="Van de Peer Y."/>
            <person name="Grigoriev I.V."/>
        </authorList>
    </citation>
    <scope>NUCLEOTIDE SEQUENCE [LARGE SCALE GENOMIC DNA]</scope>
    <source>
        <strain evidence="14 15">CCMP1335</strain>
    </source>
</reference>
<proteinExistence type="predicted"/>
<dbReference type="GeneID" id="7451045"/>
<keyword evidence="8" id="KW-0804">Transcription</keyword>
<evidence type="ECO:0000259" key="11">
    <source>
        <dbReference type="PROSITE" id="PS50090"/>
    </source>
</evidence>
<name>B8C919_THAPS</name>
<evidence type="ECO:0000256" key="4">
    <source>
        <dbReference type="ARBA" id="ARBA00022833"/>
    </source>
</evidence>
<feature type="region of interest" description="Disordered" evidence="10">
    <location>
        <begin position="88"/>
        <end position="145"/>
    </location>
</feature>
<keyword evidence="6" id="KW-0482">Metalloprotease</keyword>
<dbReference type="eggNOG" id="KOG0724">
    <property type="taxonomic scope" value="Eukaryota"/>
</dbReference>
<dbReference type="RefSeq" id="XP_002292776.1">
    <property type="nucleotide sequence ID" value="XM_002292740.1"/>
</dbReference>
<evidence type="ECO:0000256" key="3">
    <source>
        <dbReference type="ARBA" id="ARBA00022801"/>
    </source>
</evidence>
<evidence type="ECO:0000313" key="15">
    <source>
        <dbReference type="Proteomes" id="UP000001449"/>
    </source>
</evidence>
<keyword evidence="7" id="KW-0238">DNA-binding</keyword>
<feature type="compositionally biased region" description="Basic residues" evidence="10">
    <location>
        <begin position="312"/>
        <end position="329"/>
    </location>
</feature>
<evidence type="ECO:0000256" key="10">
    <source>
        <dbReference type="SAM" id="MobiDB-lite"/>
    </source>
</evidence>
<feature type="compositionally biased region" description="Polar residues" evidence="10">
    <location>
        <begin position="365"/>
        <end position="374"/>
    </location>
</feature>
<evidence type="ECO:0000259" key="13">
    <source>
        <dbReference type="PROSITE" id="PS51294"/>
    </source>
</evidence>
<dbReference type="CDD" id="cd00167">
    <property type="entry name" value="SANT"/>
    <property type="match status" value="1"/>
</dbReference>
<dbReference type="EMBL" id="CM000646">
    <property type="protein sequence ID" value="EED89972.1"/>
    <property type="molecule type" value="Genomic_DNA"/>
</dbReference>
<evidence type="ECO:0000256" key="5">
    <source>
        <dbReference type="ARBA" id="ARBA00023015"/>
    </source>
</evidence>
<gene>
    <name evidence="14" type="ORF">THAPSDRAFT_24118</name>
</gene>
<feature type="compositionally biased region" description="Low complexity" evidence="10">
    <location>
        <begin position="561"/>
        <end position="580"/>
    </location>
</feature>
<feature type="compositionally biased region" description="Basic and acidic residues" evidence="10">
    <location>
        <begin position="608"/>
        <end position="625"/>
    </location>
</feature>
<keyword evidence="15" id="KW-1185">Reference proteome</keyword>
<dbReference type="InterPro" id="IPR017884">
    <property type="entry name" value="SANT_dom"/>
</dbReference>
<evidence type="ECO:0000256" key="8">
    <source>
        <dbReference type="ARBA" id="ARBA00023163"/>
    </source>
</evidence>
<dbReference type="SMART" id="SM00717">
    <property type="entry name" value="SANT"/>
    <property type="match status" value="1"/>
</dbReference>
<dbReference type="PROSITE" id="PS51294">
    <property type="entry name" value="HTH_MYB"/>
    <property type="match status" value="1"/>
</dbReference>
<sequence>MSTTLSAVQFHFQETTTTAAANENGSGDEKIISTAATTTTTTTEGSLAAEEGAIQSPRKISEGDYTLGALLTSSGGASVSRVVTKESLLGNNNNGSEQTTATGPKAFSVPSPLDHNDGGSFSFSAPETTFQSAPLNSGGSSSASRCGEQEVDQAFAAEIAKIDFSVPCPLNSFHQVDYSTTNDGKTTPVEEETLYLPPEDSNNNNAVVSAYNSPIPPLFSSSSAPITINDPLISLRSSSPLLYAASFNTPQEENTSWAAVGGATSIVSTGLSVQVPVEVAAVSTAAVVASNSAVVVTPPTTLEEDGSSISIAKKKKSKAPKTQKSRTKSKQPTATSGVVAPIARHSATTNTTMDRHNMGSAPSPLGTTASTMSISIPHHTYQHQQGAVDEPETPSSSGSPSGNTVSTLNPNTNAVENTGRWTAEEHRLFLQGLEQHGKGWKKIAGLIKSRTVVQIRTHAQKYFQKLAKARAGDGSGIPMIGGGAGEDSPELGPQAAVAVSNTMNSSGGGKAGGGLQMLPPANTVTMRTVNQQHHGNHGNMSLGTDSVSMAAAAGQIDIASGVSTSSGGASSRNTTTTSGGLKRRTNAKSAGGGGGTKRRAIGSVVRSAVREGRNVKRQKIAEARRNGGATAATSGGDGGVPNPLPAISNILDPYVPSVASAAAVAGTKKGRGRQQIVQTATHGSLPMAALEDAVFRLLTPAPGAPLSHPSASSQPISDPLAPNQVKMPVAHAHYLQQQAAQNPSPTGVTEMTFPSWVDPNNPPQWYNEGGDIDNLLDEAEALDWLTDTGDINETYPPAVAATQAAVANDPSDYEPTPVNNYSYHVDNSGATTPSLASVDPTAVKMEDHTMVHDPTGMMHPSADSLSFLVDPPEEGVTSAELPAFLNDDSPQHGVASMPFSSATEAVESHTFENKINTAVSDGNLMGFPDLDMGDEQAFVSALLDNSGQSTLSFPKLNSELHIGSLSGIGLSGVGVSSDALGEPLEDDHLDD</sequence>
<dbReference type="InterPro" id="IPR001005">
    <property type="entry name" value="SANT/Myb"/>
</dbReference>
<keyword evidence="9" id="KW-0539">Nucleus</keyword>
<organism evidence="14 15">
    <name type="scientific">Thalassiosira pseudonana</name>
    <name type="common">Marine diatom</name>
    <name type="synonym">Cyclotella nana</name>
    <dbReference type="NCBI Taxonomy" id="35128"/>
    <lineage>
        <taxon>Eukaryota</taxon>
        <taxon>Sar</taxon>
        <taxon>Stramenopiles</taxon>
        <taxon>Ochrophyta</taxon>
        <taxon>Bacillariophyta</taxon>
        <taxon>Coscinodiscophyceae</taxon>
        <taxon>Thalassiosirophycidae</taxon>
        <taxon>Thalassiosirales</taxon>
        <taxon>Thalassiosiraceae</taxon>
        <taxon>Thalassiosira</taxon>
    </lineage>
</organism>
<keyword evidence="4" id="KW-0862">Zinc</keyword>
<dbReference type="InterPro" id="IPR009057">
    <property type="entry name" value="Homeodomain-like_sf"/>
</dbReference>
<dbReference type="InParanoid" id="B8C919"/>
<feature type="domain" description="Myb-like" evidence="11">
    <location>
        <begin position="413"/>
        <end position="463"/>
    </location>
</feature>
<keyword evidence="2" id="KW-0479">Metal-binding</keyword>
<evidence type="ECO:0000256" key="6">
    <source>
        <dbReference type="ARBA" id="ARBA00023049"/>
    </source>
</evidence>
<dbReference type="PROSITE" id="PS50090">
    <property type="entry name" value="MYB_LIKE"/>
    <property type="match status" value="1"/>
</dbReference>
<protein>
    <submittedName>
        <fullName evidence="14">Uncharacterized protein</fullName>
    </submittedName>
</protein>
<feature type="compositionally biased region" description="Polar residues" evidence="10">
    <location>
        <begin position="89"/>
        <end position="102"/>
    </location>
</feature>
<evidence type="ECO:0000256" key="2">
    <source>
        <dbReference type="ARBA" id="ARBA00022723"/>
    </source>
</evidence>
<dbReference type="FunFam" id="1.10.10.60:FF:000151">
    <property type="entry name" value="histone H2A deubiquitinase MYSM1 isoform X2"/>
    <property type="match status" value="1"/>
</dbReference>
<feature type="domain" description="HTH myb-type" evidence="13">
    <location>
        <begin position="413"/>
        <end position="467"/>
    </location>
</feature>
<dbReference type="Gene3D" id="1.10.10.60">
    <property type="entry name" value="Homeodomain-like"/>
    <property type="match status" value="1"/>
</dbReference>
<dbReference type="PROSITE" id="PS51293">
    <property type="entry name" value="SANT"/>
    <property type="match status" value="1"/>
</dbReference>
<feature type="compositionally biased region" description="Polar residues" evidence="10">
    <location>
        <begin position="119"/>
        <end position="144"/>
    </location>
</feature>
<dbReference type="GO" id="GO:0046872">
    <property type="term" value="F:metal ion binding"/>
    <property type="evidence" value="ECO:0007669"/>
    <property type="project" value="UniProtKB-KW"/>
</dbReference>
<dbReference type="PANTHER" id="PTHR44042">
    <property type="entry name" value="DUPLICATED HOMEODOMAIN-LIKE SUPERFAMILY PROTEIN-RELATED"/>
    <property type="match status" value="1"/>
</dbReference>
<dbReference type="GO" id="GO:0008237">
    <property type="term" value="F:metallopeptidase activity"/>
    <property type="evidence" value="ECO:0007669"/>
    <property type="project" value="UniProtKB-KW"/>
</dbReference>
<dbReference type="InterPro" id="IPR017930">
    <property type="entry name" value="Myb_dom"/>
</dbReference>
<dbReference type="SUPFAM" id="SSF46689">
    <property type="entry name" value="Homeodomain-like"/>
    <property type="match status" value="1"/>
</dbReference>
<dbReference type="NCBIfam" id="TIGR01557">
    <property type="entry name" value="myb_SHAQKYF"/>
    <property type="match status" value="1"/>
</dbReference>
<dbReference type="GO" id="GO:0006508">
    <property type="term" value="P:proteolysis"/>
    <property type="evidence" value="ECO:0007669"/>
    <property type="project" value="UniProtKB-KW"/>
</dbReference>
<evidence type="ECO:0000256" key="1">
    <source>
        <dbReference type="ARBA" id="ARBA00022670"/>
    </source>
</evidence>